<evidence type="ECO:0000259" key="2">
    <source>
        <dbReference type="PROSITE" id="PS50206"/>
    </source>
</evidence>
<evidence type="ECO:0000256" key="1">
    <source>
        <dbReference type="SAM" id="Phobius"/>
    </source>
</evidence>
<proteinExistence type="predicted"/>
<dbReference type="PANTHER" id="PTHR43031:SF16">
    <property type="entry name" value="OXIDOREDUCTASE"/>
    <property type="match status" value="1"/>
</dbReference>
<accession>A0A4R2KXI6</accession>
<keyword evidence="1" id="KW-1133">Transmembrane helix</keyword>
<comment type="caution">
    <text evidence="3">The sequence shown here is derived from an EMBL/GenBank/DDBJ whole genome shotgun (WGS) entry which is preliminary data.</text>
</comment>
<name>A0A4R2KXI6_9FIRM</name>
<dbReference type="InterPro" id="IPR050229">
    <property type="entry name" value="GlpE_sulfurtransferase"/>
</dbReference>
<feature type="transmembrane region" description="Helical" evidence="1">
    <location>
        <begin position="12"/>
        <end position="32"/>
    </location>
</feature>
<protein>
    <submittedName>
        <fullName evidence="3">Rhodanese-related sulfurtransferase</fullName>
    </submittedName>
</protein>
<dbReference type="Proteomes" id="UP000294919">
    <property type="component" value="Unassembled WGS sequence"/>
</dbReference>
<keyword evidence="1" id="KW-0812">Transmembrane</keyword>
<dbReference type="SMART" id="SM00450">
    <property type="entry name" value="RHOD"/>
    <property type="match status" value="1"/>
</dbReference>
<dbReference type="InterPro" id="IPR036873">
    <property type="entry name" value="Rhodanese-like_dom_sf"/>
</dbReference>
<organism evidence="3 4">
    <name type="scientific">Marinisporobacter balticus</name>
    <dbReference type="NCBI Taxonomy" id="2018667"/>
    <lineage>
        <taxon>Bacteria</taxon>
        <taxon>Bacillati</taxon>
        <taxon>Bacillota</taxon>
        <taxon>Clostridia</taxon>
        <taxon>Peptostreptococcales</taxon>
        <taxon>Thermotaleaceae</taxon>
        <taxon>Marinisporobacter</taxon>
    </lineage>
</organism>
<reference evidence="3 4" key="1">
    <citation type="submission" date="2019-03" db="EMBL/GenBank/DDBJ databases">
        <title>Genomic Encyclopedia of Type Strains, Phase IV (KMG-IV): sequencing the most valuable type-strain genomes for metagenomic binning, comparative biology and taxonomic classification.</title>
        <authorList>
            <person name="Goeker M."/>
        </authorList>
    </citation>
    <scope>NUCLEOTIDE SEQUENCE [LARGE SCALE GENOMIC DNA]</scope>
    <source>
        <strain evidence="3 4">DSM 102940</strain>
    </source>
</reference>
<keyword evidence="3" id="KW-0808">Transferase</keyword>
<keyword evidence="4" id="KW-1185">Reference proteome</keyword>
<dbReference type="Pfam" id="PF00581">
    <property type="entry name" value="Rhodanese"/>
    <property type="match status" value="1"/>
</dbReference>
<dbReference type="GO" id="GO:0016740">
    <property type="term" value="F:transferase activity"/>
    <property type="evidence" value="ECO:0007669"/>
    <property type="project" value="UniProtKB-KW"/>
</dbReference>
<dbReference type="Gene3D" id="3.40.250.10">
    <property type="entry name" value="Rhodanese-like domain"/>
    <property type="match status" value="1"/>
</dbReference>
<dbReference type="RefSeq" id="WP_132243103.1">
    <property type="nucleotide sequence ID" value="NZ_SLWV01000004.1"/>
</dbReference>
<dbReference type="InterPro" id="IPR001763">
    <property type="entry name" value="Rhodanese-like_dom"/>
</dbReference>
<dbReference type="CDD" id="cd00158">
    <property type="entry name" value="RHOD"/>
    <property type="match status" value="1"/>
</dbReference>
<feature type="domain" description="Rhodanese" evidence="2">
    <location>
        <begin position="59"/>
        <end position="143"/>
    </location>
</feature>
<dbReference type="PROSITE" id="PS50206">
    <property type="entry name" value="RHODANESE_3"/>
    <property type="match status" value="1"/>
</dbReference>
<sequence length="143" mass="16452">MLRIFVMKKRSLYIALALLVIMIIGIVILMSGSDETFSETMKYAYKQISAEQAKVLLEKNPTAIVFDIRDAEKYLQSHLPSATQISYKELKKKLDYYDREEIYMIYGSSDKKSAKAADMLASNGFCKIYMLNGGIEKWTYETE</sequence>
<dbReference type="AlphaFoldDB" id="A0A4R2KXI6"/>
<dbReference type="OrthoDB" id="9800872at2"/>
<evidence type="ECO:0000313" key="4">
    <source>
        <dbReference type="Proteomes" id="UP000294919"/>
    </source>
</evidence>
<evidence type="ECO:0000313" key="3">
    <source>
        <dbReference type="EMBL" id="TCO78643.1"/>
    </source>
</evidence>
<dbReference type="SUPFAM" id="SSF52821">
    <property type="entry name" value="Rhodanese/Cell cycle control phosphatase"/>
    <property type="match status" value="1"/>
</dbReference>
<gene>
    <name evidence="3" type="ORF">EV214_10426</name>
</gene>
<dbReference type="EMBL" id="SLWV01000004">
    <property type="protein sequence ID" value="TCO78643.1"/>
    <property type="molecule type" value="Genomic_DNA"/>
</dbReference>
<keyword evidence="1" id="KW-0472">Membrane</keyword>
<dbReference type="PANTHER" id="PTHR43031">
    <property type="entry name" value="FAD-DEPENDENT OXIDOREDUCTASE"/>
    <property type="match status" value="1"/>
</dbReference>